<dbReference type="InterPro" id="IPR002575">
    <property type="entry name" value="Aminoglycoside_PTrfase"/>
</dbReference>
<reference evidence="3" key="1">
    <citation type="journal article" date="2014" name="Proc. Natl. Acad. Sci. U.S.A.">
        <title>Extensive sampling of basidiomycete genomes demonstrates inadequacy of the white-rot/brown-rot paradigm for wood decay fungi.</title>
        <authorList>
            <person name="Riley R."/>
            <person name="Salamov A.A."/>
            <person name="Brown D.W."/>
            <person name="Nagy L.G."/>
            <person name="Floudas D."/>
            <person name="Held B.W."/>
            <person name="Levasseur A."/>
            <person name="Lombard V."/>
            <person name="Morin E."/>
            <person name="Otillar R."/>
            <person name="Lindquist E.A."/>
            <person name="Sun H."/>
            <person name="LaButti K.M."/>
            <person name="Schmutz J."/>
            <person name="Jabbour D."/>
            <person name="Luo H."/>
            <person name="Baker S.E."/>
            <person name="Pisabarro A.G."/>
            <person name="Walton J.D."/>
            <person name="Blanchette R.A."/>
            <person name="Henrissat B."/>
            <person name="Martin F."/>
            <person name="Cullen D."/>
            <person name="Hibbett D.S."/>
            <person name="Grigoriev I.V."/>
        </authorList>
    </citation>
    <scope>NUCLEOTIDE SEQUENCE [LARGE SCALE GENOMIC DNA]</scope>
    <source>
        <strain evidence="3">FD-172 SS1</strain>
    </source>
</reference>
<dbReference type="InParanoid" id="A0A067MU16"/>
<evidence type="ECO:0000313" key="2">
    <source>
        <dbReference type="EMBL" id="KDQ19233.1"/>
    </source>
</evidence>
<dbReference type="EMBL" id="KL198019">
    <property type="protein sequence ID" value="KDQ19233.1"/>
    <property type="molecule type" value="Genomic_DNA"/>
</dbReference>
<keyword evidence="3" id="KW-1185">Reference proteome</keyword>
<dbReference type="SUPFAM" id="SSF56112">
    <property type="entry name" value="Protein kinase-like (PK-like)"/>
    <property type="match status" value="1"/>
</dbReference>
<dbReference type="InterPro" id="IPR011009">
    <property type="entry name" value="Kinase-like_dom_sf"/>
</dbReference>
<protein>
    <recommendedName>
        <fullName evidence="1">Aminoglycoside phosphotransferase domain-containing protein</fullName>
    </recommendedName>
</protein>
<dbReference type="OrthoDB" id="2831558at2759"/>
<dbReference type="GO" id="GO:0005739">
    <property type="term" value="C:mitochondrion"/>
    <property type="evidence" value="ECO:0007669"/>
    <property type="project" value="TreeGrafter"/>
</dbReference>
<name>A0A067MU16_BOTB1</name>
<dbReference type="AlphaFoldDB" id="A0A067MU16"/>
<dbReference type="Pfam" id="PF01636">
    <property type="entry name" value="APH"/>
    <property type="match status" value="1"/>
</dbReference>
<accession>A0A067MU16</accession>
<dbReference type="PANTHER" id="PTHR36091">
    <property type="entry name" value="ALTERED INHERITANCE OF MITOCHONDRIA PROTEIN 9, MITOCHONDRIAL"/>
    <property type="match status" value="1"/>
</dbReference>
<dbReference type="PANTHER" id="PTHR36091:SF2">
    <property type="entry name" value="AMINOGLYCOSIDE PHOSPHOTRANSFERASE DOMAIN-CONTAINING PROTEIN"/>
    <property type="match status" value="1"/>
</dbReference>
<sequence>MMLGVRSFLQIPCFCLSRTCLAPIRFFSSPSPDPALFEFTSSRWLFDEAAHLAPRCVSFNVDALKDAACQAAQAARCISFTKIAEGYFNKVYAIGLDTGAEVIARIPHPLAGPPRHIIASEVATMDYVRNILHLPVPRVLSWSASSDRVGSAYIIMEKAEGIPLRDHMHSRPAALNFRKLITGVAHMELQCLCAIFSQYGSLYYKEDVSPELQELPLYTEHSQIKNGADRFRIGPSTQRVFWCGDRESMDLDRGPWRLPEDFMAAAARAEIQWITAHARPRAYIDYERTDDPPAAHIDLLERYIRAVKALGITPAYHPIFRPTIWHPDLNVGNLMTSPETGRLIELRGLIDWQHACIIPACMHPKVPRAFAYVGDRITIPDDDDTTMPKLPDNFDSLPPDIKPQVKWELDLAKIHKAYLVLADRYPLRRHIAQMPHREVMLTLYKVAGRCWAEAYSQLRFWLATLQTEWPGSEECPIGFTEEIVEAFKTFRSQLMYAVECEGVMEELGCESDGEMEGATQEEVDAARARCAEAAAKWDQSFRGGPFPIRTGSAASLSSTE</sequence>
<dbReference type="Gene3D" id="3.30.200.20">
    <property type="entry name" value="Phosphorylase Kinase, domain 1"/>
    <property type="match status" value="1"/>
</dbReference>
<evidence type="ECO:0000259" key="1">
    <source>
        <dbReference type="Pfam" id="PF01636"/>
    </source>
</evidence>
<organism evidence="2 3">
    <name type="scientific">Botryobasidium botryosum (strain FD-172 SS1)</name>
    <dbReference type="NCBI Taxonomy" id="930990"/>
    <lineage>
        <taxon>Eukaryota</taxon>
        <taxon>Fungi</taxon>
        <taxon>Dikarya</taxon>
        <taxon>Basidiomycota</taxon>
        <taxon>Agaricomycotina</taxon>
        <taxon>Agaricomycetes</taxon>
        <taxon>Cantharellales</taxon>
        <taxon>Botryobasidiaceae</taxon>
        <taxon>Botryobasidium</taxon>
    </lineage>
</organism>
<dbReference type="Proteomes" id="UP000027195">
    <property type="component" value="Unassembled WGS sequence"/>
</dbReference>
<gene>
    <name evidence="2" type="ORF">BOTBODRAFT_126024</name>
</gene>
<dbReference type="STRING" id="930990.A0A067MU16"/>
<proteinExistence type="predicted"/>
<evidence type="ECO:0000313" key="3">
    <source>
        <dbReference type="Proteomes" id="UP000027195"/>
    </source>
</evidence>
<dbReference type="HOGENOM" id="CLU_019189_13_1_1"/>
<dbReference type="InterPro" id="IPR051035">
    <property type="entry name" value="Mito_inheritance_9"/>
</dbReference>
<feature type="domain" description="Aminoglycoside phosphotransferase" evidence="1">
    <location>
        <begin position="80"/>
        <end position="360"/>
    </location>
</feature>